<dbReference type="Gene3D" id="3.90.550.10">
    <property type="entry name" value="Spore Coat Polysaccharide Biosynthesis Protein SpsA, Chain A"/>
    <property type="match status" value="1"/>
</dbReference>
<evidence type="ECO:0000259" key="2">
    <source>
        <dbReference type="Pfam" id="PF00535"/>
    </source>
</evidence>
<proteinExistence type="predicted"/>
<dbReference type="SUPFAM" id="SSF53448">
    <property type="entry name" value="Nucleotide-diphospho-sugar transferases"/>
    <property type="match status" value="1"/>
</dbReference>
<gene>
    <name evidence="3" type="ORF">GHK86_04610</name>
</gene>
<dbReference type="PANTHER" id="PTHR43685:SF2">
    <property type="entry name" value="GLYCOSYLTRANSFERASE 2-LIKE DOMAIN-CONTAINING PROTEIN"/>
    <property type="match status" value="1"/>
</dbReference>
<feature type="compositionally biased region" description="Low complexity" evidence="1">
    <location>
        <begin position="280"/>
        <end position="289"/>
    </location>
</feature>
<dbReference type="InterPro" id="IPR050834">
    <property type="entry name" value="Glycosyltransf_2"/>
</dbReference>
<evidence type="ECO:0000313" key="3">
    <source>
        <dbReference type="EMBL" id="MST32007.1"/>
    </source>
</evidence>
<sequence>MLVPVYNRAGMLAECLMSIRRQDTGLVVQVLVVDDGSTDASADVAARSGADVLRLPANSGLATARNTGLQAAEAPWVAFLDSDDWWSPDHLSTLWAARDGVALVATSALTVLAGRRRVVGSPFPWRIELRRPSDVLRPENVIAASAAMVRRDVALDAGAFALRPYCEDLDLWVRLLSRAHGRVLPRLTVGYRSHEGQMSHEQAMGTEFTRLVSDLRSSGLLTADSTRPFATIDAWDARPGSGTVGWLARQVRPGRIEPMQLTRLLASRAAQRQRWRLQPGAARRLQQPPAVAPAPAAPTSRRA</sequence>
<keyword evidence="4" id="KW-1185">Reference proteome</keyword>
<dbReference type="PANTHER" id="PTHR43685">
    <property type="entry name" value="GLYCOSYLTRANSFERASE"/>
    <property type="match status" value="1"/>
</dbReference>
<feature type="region of interest" description="Disordered" evidence="1">
    <location>
        <begin position="280"/>
        <end position="303"/>
    </location>
</feature>
<dbReference type="Pfam" id="PF00535">
    <property type="entry name" value="Glycos_transf_2"/>
    <property type="match status" value="1"/>
</dbReference>
<evidence type="ECO:0000313" key="4">
    <source>
        <dbReference type="Proteomes" id="UP000437736"/>
    </source>
</evidence>
<comment type="caution">
    <text evidence="3">The sequence shown here is derived from an EMBL/GenBank/DDBJ whole genome shotgun (WGS) entry which is preliminary data.</text>
</comment>
<organism evidence="3 4">
    <name type="scientific">Acidiferrimicrobium australe</name>
    <dbReference type="NCBI Taxonomy" id="2664430"/>
    <lineage>
        <taxon>Bacteria</taxon>
        <taxon>Bacillati</taxon>
        <taxon>Actinomycetota</taxon>
        <taxon>Acidimicrobiia</taxon>
        <taxon>Acidimicrobiales</taxon>
        <taxon>Acidimicrobiaceae</taxon>
        <taxon>Acidiferrimicrobium</taxon>
    </lineage>
</organism>
<dbReference type="CDD" id="cd00761">
    <property type="entry name" value="Glyco_tranf_GTA_type"/>
    <property type="match status" value="1"/>
</dbReference>
<dbReference type="EMBL" id="WJHE01000196">
    <property type="protein sequence ID" value="MST32007.1"/>
    <property type="molecule type" value="Genomic_DNA"/>
</dbReference>
<feature type="domain" description="Glycosyltransferase 2-like" evidence="2">
    <location>
        <begin position="2"/>
        <end position="97"/>
    </location>
</feature>
<dbReference type="InterPro" id="IPR029044">
    <property type="entry name" value="Nucleotide-diphossugar_trans"/>
</dbReference>
<accession>A0ABW9QRR8</accession>
<protein>
    <submittedName>
        <fullName evidence="3">Glycosyltransferase</fullName>
    </submittedName>
</protein>
<dbReference type="InterPro" id="IPR001173">
    <property type="entry name" value="Glyco_trans_2-like"/>
</dbReference>
<name>A0ABW9QRR8_9ACTN</name>
<reference evidence="3 4" key="1">
    <citation type="submission" date="2019-11" db="EMBL/GenBank/DDBJ databases">
        <title>Acidiferrimicrobium australis gen. nov., sp. nov., an acidophilic and obligately heterotrophic, member of the Actinobacteria that catalyses dissimilatory oxido- reduction of iron isolated from metal-rich acidic water in Chile.</title>
        <authorList>
            <person name="Gonzalez D."/>
            <person name="Huber K."/>
            <person name="Hedrich S."/>
            <person name="Rojas-Villalobos C."/>
            <person name="Quatrini R."/>
            <person name="Dinamarca M.A."/>
            <person name="Schwarz A."/>
            <person name="Canales C."/>
            <person name="Nancucheo I."/>
        </authorList>
    </citation>
    <scope>NUCLEOTIDE SEQUENCE [LARGE SCALE GENOMIC DNA]</scope>
    <source>
        <strain evidence="3 4">USS-CCA1</strain>
    </source>
</reference>
<evidence type="ECO:0000256" key="1">
    <source>
        <dbReference type="SAM" id="MobiDB-lite"/>
    </source>
</evidence>
<dbReference type="Proteomes" id="UP000437736">
    <property type="component" value="Unassembled WGS sequence"/>
</dbReference>